<dbReference type="Pfam" id="PF00512">
    <property type="entry name" value="HisKA"/>
    <property type="match status" value="1"/>
</dbReference>
<dbReference type="InterPro" id="IPR003594">
    <property type="entry name" value="HATPase_dom"/>
</dbReference>
<dbReference type="CDD" id="cd00082">
    <property type="entry name" value="HisKA"/>
    <property type="match status" value="1"/>
</dbReference>
<dbReference type="CDD" id="cd16922">
    <property type="entry name" value="HATPase_EvgS-ArcB-TorS-like"/>
    <property type="match status" value="1"/>
</dbReference>
<dbReference type="InterPro" id="IPR003661">
    <property type="entry name" value="HisK_dim/P_dom"/>
</dbReference>
<reference evidence="11" key="1">
    <citation type="journal article" date="2019" name="Int. J. Syst. Evol. Microbiol.">
        <title>The Global Catalogue of Microorganisms (GCM) 10K type strain sequencing project: providing services to taxonomists for standard genome sequencing and annotation.</title>
        <authorList>
            <consortium name="The Broad Institute Genomics Platform"/>
            <consortium name="The Broad Institute Genome Sequencing Center for Infectious Disease"/>
            <person name="Wu L."/>
            <person name="Ma J."/>
        </authorList>
    </citation>
    <scope>NUCLEOTIDE SEQUENCE [LARGE SCALE GENOMIC DNA]</scope>
    <source>
        <strain evidence="11">DFY28</strain>
    </source>
</reference>
<dbReference type="SMART" id="SM00448">
    <property type="entry name" value="REC"/>
    <property type="match status" value="1"/>
</dbReference>
<keyword evidence="7" id="KW-1133">Transmembrane helix</keyword>
<feature type="transmembrane region" description="Helical" evidence="7">
    <location>
        <begin position="156"/>
        <end position="175"/>
    </location>
</feature>
<dbReference type="Gene3D" id="1.10.287.130">
    <property type="match status" value="1"/>
</dbReference>
<keyword evidence="10" id="KW-0547">Nucleotide-binding</keyword>
<dbReference type="PRINTS" id="PR00344">
    <property type="entry name" value="BCTRLSENSOR"/>
</dbReference>
<dbReference type="PROSITE" id="PS50110">
    <property type="entry name" value="RESPONSE_REGULATORY"/>
    <property type="match status" value="1"/>
</dbReference>
<dbReference type="SMART" id="SM00388">
    <property type="entry name" value="HisKA"/>
    <property type="match status" value="1"/>
</dbReference>
<dbReference type="InterPro" id="IPR001789">
    <property type="entry name" value="Sig_transdc_resp-reg_receiver"/>
</dbReference>
<comment type="caution">
    <text evidence="10">The sequence shown here is derived from an EMBL/GenBank/DDBJ whole genome shotgun (WGS) entry which is preliminary data.</text>
</comment>
<gene>
    <name evidence="10" type="ORF">ACFSC0_07650</name>
</gene>
<protein>
    <recommendedName>
        <fullName evidence="2">histidine kinase</fullName>
        <ecNumber evidence="2">2.7.13.3</ecNumber>
    </recommendedName>
</protein>
<organism evidence="10 11">
    <name type="scientific">Phenylobacterium terrae</name>
    <dbReference type="NCBI Taxonomy" id="2665495"/>
    <lineage>
        <taxon>Bacteria</taxon>
        <taxon>Pseudomonadati</taxon>
        <taxon>Pseudomonadota</taxon>
        <taxon>Alphaproteobacteria</taxon>
        <taxon>Caulobacterales</taxon>
        <taxon>Caulobacteraceae</taxon>
        <taxon>Phenylobacterium</taxon>
    </lineage>
</organism>
<dbReference type="Pfam" id="PF02518">
    <property type="entry name" value="HATPase_c"/>
    <property type="match status" value="1"/>
</dbReference>
<comment type="catalytic activity">
    <reaction evidence="1">
        <text>ATP + protein L-histidine = ADP + protein N-phospho-L-histidine.</text>
        <dbReference type="EC" id="2.7.13.3"/>
    </reaction>
</comment>
<feature type="modified residue" description="4-aspartylphosphate" evidence="6">
    <location>
        <position position="488"/>
    </location>
</feature>
<dbReference type="Gene3D" id="3.30.565.10">
    <property type="entry name" value="Histidine kinase-like ATPase, C-terminal domain"/>
    <property type="match status" value="1"/>
</dbReference>
<dbReference type="SMART" id="SM00387">
    <property type="entry name" value="HATPase_c"/>
    <property type="match status" value="1"/>
</dbReference>
<dbReference type="SUPFAM" id="SSF47384">
    <property type="entry name" value="Homodimeric domain of signal transducing histidine kinase"/>
    <property type="match status" value="1"/>
</dbReference>
<dbReference type="SUPFAM" id="SSF55874">
    <property type="entry name" value="ATPase domain of HSP90 chaperone/DNA topoisomerase II/histidine kinase"/>
    <property type="match status" value="1"/>
</dbReference>
<dbReference type="InterPro" id="IPR004358">
    <property type="entry name" value="Sig_transdc_His_kin-like_C"/>
</dbReference>
<evidence type="ECO:0000256" key="7">
    <source>
        <dbReference type="SAM" id="Phobius"/>
    </source>
</evidence>
<keyword evidence="10" id="KW-0067">ATP-binding</keyword>
<sequence>MRSRAHPAGNHELPESLRQVLVARRKQFWFRVGTNLLIALAFGPISGWAVCALWAGGYVGLQLFEQRLKNVTSPAVVLTLLALNSIVFGGFAVWGPFHDGPWGLAGGVALLVGALLNTALSNHGSKAAFAAASAPFGVYLAAMPALALHIGAEPRHAVLLLLAGGLIFLMTLLIWRSSVEALAAESRAREQAEAAHAAKSAYVAAVSHELRTPISAILAGAKGGEAAGGRDSQLILDAARMMRALLDDLLDHAKLEAGRMSVEVIAFDLRRLVLDTVRFWRPEAKGRGLRLSLQGAHALPQWVSGDPIRIRQVLNNLFSNAMKFTDEGTVGLRIACEETDGGLRVDLTVTDTGAGMTAEQVERLFRPFGQAETSIARTHGGTGLGLVISRELARLMGGDVTVTSTPGKGSSFRVSLLVRPTAPVEAAEEPAQPDTAGLRILVADDHDVNRRAFSLLLTPIADQVVCVADGEEAVGAAAREAFDLVLLDLNMPRMDGLEAARRLRAAHGTGLKLIALTGSTSEKDVQACREAGMDGFVGKPVEAHALIAAIAEAFDAGEQPEAVAA</sequence>
<evidence type="ECO:0000256" key="1">
    <source>
        <dbReference type="ARBA" id="ARBA00000085"/>
    </source>
</evidence>
<evidence type="ECO:0000256" key="4">
    <source>
        <dbReference type="ARBA" id="ARBA00022679"/>
    </source>
</evidence>
<evidence type="ECO:0000259" key="9">
    <source>
        <dbReference type="PROSITE" id="PS50110"/>
    </source>
</evidence>
<evidence type="ECO:0000259" key="8">
    <source>
        <dbReference type="PROSITE" id="PS50109"/>
    </source>
</evidence>
<dbReference type="EC" id="2.7.13.3" evidence="2"/>
<evidence type="ECO:0000256" key="6">
    <source>
        <dbReference type="PROSITE-ProRule" id="PRU00169"/>
    </source>
</evidence>
<dbReference type="PANTHER" id="PTHR43047:SF64">
    <property type="entry name" value="HISTIDINE KINASE CONTAINING CHEY-HOMOLOGOUS RECEIVER DOMAIN AND PAS DOMAIN-RELATED"/>
    <property type="match status" value="1"/>
</dbReference>
<proteinExistence type="predicted"/>
<evidence type="ECO:0000256" key="5">
    <source>
        <dbReference type="ARBA" id="ARBA00022777"/>
    </source>
</evidence>
<keyword evidence="4" id="KW-0808">Transferase</keyword>
<dbReference type="InterPro" id="IPR011006">
    <property type="entry name" value="CheY-like_superfamily"/>
</dbReference>
<evidence type="ECO:0000256" key="3">
    <source>
        <dbReference type="ARBA" id="ARBA00022553"/>
    </source>
</evidence>
<dbReference type="Gene3D" id="3.40.50.2300">
    <property type="match status" value="1"/>
</dbReference>
<feature type="domain" description="Histidine kinase" evidence="8">
    <location>
        <begin position="205"/>
        <end position="420"/>
    </location>
</feature>
<dbReference type="Proteomes" id="UP001597237">
    <property type="component" value="Unassembled WGS sequence"/>
</dbReference>
<feature type="transmembrane region" description="Helical" evidence="7">
    <location>
        <begin position="100"/>
        <end position="120"/>
    </location>
</feature>
<dbReference type="GO" id="GO:0005524">
    <property type="term" value="F:ATP binding"/>
    <property type="evidence" value="ECO:0007669"/>
    <property type="project" value="UniProtKB-KW"/>
</dbReference>
<accession>A0ABW4N248</accession>
<keyword evidence="7" id="KW-0472">Membrane</keyword>
<dbReference type="CDD" id="cd17546">
    <property type="entry name" value="REC_hyHK_CKI1_RcsC-like"/>
    <property type="match status" value="1"/>
</dbReference>
<evidence type="ECO:0000313" key="10">
    <source>
        <dbReference type="EMBL" id="MFD1783265.1"/>
    </source>
</evidence>
<feature type="transmembrane region" description="Helical" evidence="7">
    <location>
        <begin position="73"/>
        <end position="94"/>
    </location>
</feature>
<dbReference type="RefSeq" id="WP_377284409.1">
    <property type="nucleotide sequence ID" value="NZ_JBHRSI010000015.1"/>
</dbReference>
<keyword evidence="11" id="KW-1185">Reference proteome</keyword>
<feature type="domain" description="Response regulatory" evidence="9">
    <location>
        <begin position="439"/>
        <end position="554"/>
    </location>
</feature>
<feature type="transmembrane region" description="Helical" evidence="7">
    <location>
        <begin position="36"/>
        <end position="61"/>
    </location>
</feature>
<keyword evidence="3 6" id="KW-0597">Phosphoprotein</keyword>
<dbReference type="EMBL" id="JBHUEY010000001">
    <property type="protein sequence ID" value="MFD1783265.1"/>
    <property type="molecule type" value="Genomic_DNA"/>
</dbReference>
<feature type="transmembrane region" description="Helical" evidence="7">
    <location>
        <begin position="127"/>
        <end position="150"/>
    </location>
</feature>
<dbReference type="InterPro" id="IPR036097">
    <property type="entry name" value="HisK_dim/P_sf"/>
</dbReference>
<evidence type="ECO:0000256" key="2">
    <source>
        <dbReference type="ARBA" id="ARBA00012438"/>
    </source>
</evidence>
<dbReference type="SUPFAM" id="SSF52172">
    <property type="entry name" value="CheY-like"/>
    <property type="match status" value="1"/>
</dbReference>
<name>A0ABW4N248_9CAUL</name>
<dbReference type="PROSITE" id="PS50109">
    <property type="entry name" value="HIS_KIN"/>
    <property type="match status" value="1"/>
</dbReference>
<dbReference type="InterPro" id="IPR036890">
    <property type="entry name" value="HATPase_C_sf"/>
</dbReference>
<dbReference type="InterPro" id="IPR005467">
    <property type="entry name" value="His_kinase_dom"/>
</dbReference>
<keyword evidence="5" id="KW-0418">Kinase</keyword>
<keyword evidence="7" id="KW-0812">Transmembrane</keyword>
<dbReference type="PANTHER" id="PTHR43047">
    <property type="entry name" value="TWO-COMPONENT HISTIDINE PROTEIN KINASE"/>
    <property type="match status" value="1"/>
</dbReference>
<dbReference type="Pfam" id="PF00072">
    <property type="entry name" value="Response_reg"/>
    <property type="match status" value="1"/>
</dbReference>
<evidence type="ECO:0000313" key="11">
    <source>
        <dbReference type="Proteomes" id="UP001597237"/>
    </source>
</evidence>